<sequence>MEDISGVNWDNFVGFCIFTFEEELIFDRVINTKTSFSTVYHIVDTSNKMREELKKSKKMSVINDIFRVDYEIIFNVIFAFMFKPETSDEFSNLSIKTIKQIIIEHLKDYGAIDKMELASQCALIKRLGNLIAERACNQIKNEYFSKRAKLHEKTETQATTTQQPEPEPTVKETKEVKKEDHPKEPQVQTLGKVENLLEFIGVKGDETSEGFLSEGTKSELTEKLLEETKRDSIKRVLSSVIKGLNEKTGVCFVYTEQLGQLDILSYGMSEKHANFVLGILSKYPEIIKQILSSNNEEKTLDAGDGVVILEETEKGILVSITKYKKEIPTIVQRLKMVKMLIEQFLKTSF</sequence>
<organism evidence="2">
    <name type="scientific">Candidatus Heimdallarchaeum endolithica</name>
    <dbReference type="NCBI Taxonomy" id="2876572"/>
    <lineage>
        <taxon>Archaea</taxon>
        <taxon>Promethearchaeati</taxon>
        <taxon>Candidatus Heimdallarchaeota</taxon>
        <taxon>Candidatus Heimdallarchaeia (ex Rinke et al. 2021) (nom. nud.)</taxon>
        <taxon>Candidatus Heimdallarchaeales</taxon>
        <taxon>Candidatus Heimdallarchaeaceae</taxon>
        <taxon>Candidatus Heimdallarchaeum</taxon>
    </lineage>
</organism>
<evidence type="ECO:0000313" key="2">
    <source>
        <dbReference type="EMBL" id="UJG44824.1"/>
    </source>
</evidence>
<dbReference type="Proteomes" id="UP001200513">
    <property type="component" value="Chromosome"/>
</dbReference>
<proteinExistence type="predicted"/>
<dbReference type="AlphaFoldDB" id="A0A9Y1BVS0"/>
<dbReference type="EMBL" id="CP084167">
    <property type="protein sequence ID" value="UJG44824.1"/>
    <property type="molecule type" value="Genomic_DNA"/>
</dbReference>
<evidence type="ECO:0000256" key="1">
    <source>
        <dbReference type="SAM" id="MobiDB-lite"/>
    </source>
</evidence>
<name>A0A9Y1BVS0_9ARCH</name>
<protein>
    <submittedName>
        <fullName evidence="2">Uncharacterized protein</fullName>
    </submittedName>
</protein>
<gene>
    <name evidence="2" type="ORF">K9W46_06470</name>
</gene>
<reference evidence="2" key="1">
    <citation type="journal article" date="2022" name="Nat. Microbiol.">
        <title>Unique mobile elements and scalable gene flow at the prokaryote-eukaryote boundary revealed by circularized Asgard archaea genomes.</title>
        <authorList>
            <person name="Wu F."/>
            <person name="Speth D.R."/>
            <person name="Philosof A."/>
            <person name="Cremiere A."/>
            <person name="Narayanan A."/>
            <person name="Barco R.A."/>
            <person name="Connon S.A."/>
            <person name="Amend J.P."/>
            <person name="Antoshechkin I.A."/>
            <person name="Orphan V.J."/>
        </authorList>
    </citation>
    <scope>NUCLEOTIDE SEQUENCE</scope>
    <source>
        <strain evidence="2">PR6</strain>
    </source>
</reference>
<feature type="compositionally biased region" description="Basic and acidic residues" evidence="1">
    <location>
        <begin position="168"/>
        <end position="184"/>
    </location>
</feature>
<accession>A0A9Y1BVS0</accession>
<feature type="region of interest" description="Disordered" evidence="1">
    <location>
        <begin position="152"/>
        <end position="187"/>
    </location>
</feature>